<dbReference type="EMBL" id="LQOM01000050">
    <property type="protein sequence ID" value="ORV06975.1"/>
    <property type="molecule type" value="Genomic_DNA"/>
</dbReference>
<name>A0A1X1RIR2_MYCCE</name>
<reference evidence="2 4" key="2">
    <citation type="journal article" date="2017" name="Infect. Genet. Evol.">
        <title>The new phylogeny of the genus Mycobacterium: The old and the news.</title>
        <authorList>
            <person name="Tortoli E."/>
            <person name="Fedrizzi T."/>
            <person name="Meehan C.J."/>
            <person name="Trovato A."/>
            <person name="Grottola A."/>
            <person name="Giacobazzi E."/>
            <person name="Serpini G.F."/>
            <person name="Tagliazucchi S."/>
            <person name="Fabio A."/>
            <person name="Bettua C."/>
            <person name="Bertorelli R."/>
            <person name="Frascaro F."/>
            <person name="De Sanctis V."/>
            <person name="Pecorari M."/>
            <person name="Jousson O."/>
            <person name="Segata N."/>
            <person name="Cirillo D.M."/>
        </authorList>
    </citation>
    <scope>NUCLEOTIDE SEQUENCE [LARGE SCALE GENOMIC DNA]</scope>
    <source>
        <strain evidence="2 4">NCTC 12882</strain>
    </source>
</reference>
<evidence type="ECO:0000313" key="2">
    <source>
        <dbReference type="EMBL" id="PIB78212.1"/>
    </source>
</evidence>
<gene>
    <name evidence="1" type="ORF">AWB95_21545</name>
    <name evidence="2" type="ORF">CQY23_15045</name>
</gene>
<dbReference type="AlphaFoldDB" id="A0A1X1RIR2"/>
<organism evidence="1 3">
    <name type="scientific">Mycobacterium celatum</name>
    <dbReference type="NCBI Taxonomy" id="28045"/>
    <lineage>
        <taxon>Bacteria</taxon>
        <taxon>Bacillati</taxon>
        <taxon>Actinomycetota</taxon>
        <taxon>Actinomycetes</taxon>
        <taxon>Mycobacteriales</taxon>
        <taxon>Mycobacteriaceae</taxon>
        <taxon>Mycobacterium</taxon>
    </lineage>
</organism>
<keyword evidence="3" id="KW-1185">Reference proteome</keyword>
<reference evidence="1 3" key="1">
    <citation type="submission" date="2016-01" db="EMBL/GenBank/DDBJ databases">
        <title>The new phylogeny of the genus Mycobacterium.</title>
        <authorList>
            <person name="Tarcisio F."/>
            <person name="Conor M."/>
            <person name="Antonella G."/>
            <person name="Elisabetta G."/>
            <person name="Giulia F.S."/>
            <person name="Sara T."/>
            <person name="Anna F."/>
            <person name="Clotilde B."/>
            <person name="Roberto B."/>
            <person name="Veronica D.S."/>
            <person name="Fabio R."/>
            <person name="Monica P."/>
            <person name="Olivier J."/>
            <person name="Enrico T."/>
            <person name="Nicola S."/>
        </authorList>
    </citation>
    <scope>NUCLEOTIDE SEQUENCE [LARGE SCALE GENOMIC DNA]</scope>
    <source>
        <strain evidence="1 3">DSM 44243</strain>
    </source>
</reference>
<dbReference type="Proteomes" id="UP000230971">
    <property type="component" value="Unassembled WGS sequence"/>
</dbReference>
<sequence length="74" mass="8314">MLLYDIAHLALSIVYGLGGRLIPLRNRVELVTHFLHLVKPLLQHLFRCSSSAARPNVVVENHMMLASPILDDLT</sequence>
<evidence type="ECO:0000313" key="1">
    <source>
        <dbReference type="EMBL" id="ORV06975.1"/>
    </source>
</evidence>
<comment type="caution">
    <text evidence="1">The sequence shown here is derived from an EMBL/GenBank/DDBJ whole genome shotgun (WGS) entry which is preliminary data.</text>
</comment>
<accession>A0A1X1RIR2</accession>
<protein>
    <submittedName>
        <fullName evidence="1">Uncharacterized protein</fullName>
    </submittedName>
</protein>
<dbReference type="EMBL" id="PDKV01000018">
    <property type="protein sequence ID" value="PIB78212.1"/>
    <property type="molecule type" value="Genomic_DNA"/>
</dbReference>
<proteinExistence type="predicted"/>
<evidence type="ECO:0000313" key="3">
    <source>
        <dbReference type="Proteomes" id="UP000193907"/>
    </source>
</evidence>
<evidence type="ECO:0000313" key="4">
    <source>
        <dbReference type="Proteomes" id="UP000230971"/>
    </source>
</evidence>
<dbReference type="Proteomes" id="UP000193907">
    <property type="component" value="Unassembled WGS sequence"/>
</dbReference>